<reference evidence="1" key="1">
    <citation type="submission" date="2023-11" db="EMBL/GenBank/DDBJ databases">
        <authorList>
            <person name="De Vega J J."/>
            <person name="De Vega J J."/>
        </authorList>
    </citation>
    <scope>NUCLEOTIDE SEQUENCE</scope>
</reference>
<accession>A0AAD2HBD3</accession>
<dbReference type="AlphaFoldDB" id="A0AAD2HBD3"/>
<dbReference type="Proteomes" id="UP001295794">
    <property type="component" value="Unassembled WGS sequence"/>
</dbReference>
<organism evidence="1 2">
    <name type="scientific">Mycena citricolor</name>
    <dbReference type="NCBI Taxonomy" id="2018698"/>
    <lineage>
        <taxon>Eukaryota</taxon>
        <taxon>Fungi</taxon>
        <taxon>Dikarya</taxon>
        <taxon>Basidiomycota</taxon>
        <taxon>Agaricomycotina</taxon>
        <taxon>Agaricomycetes</taxon>
        <taxon>Agaricomycetidae</taxon>
        <taxon>Agaricales</taxon>
        <taxon>Marasmiineae</taxon>
        <taxon>Mycenaceae</taxon>
        <taxon>Mycena</taxon>
    </lineage>
</organism>
<protein>
    <submittedName>
        <fullName evidence="1">Uncharacterized protein</fullName>
    </submittedName>
</protein>
<proteinExistence type="predicted"/>
<comment type="caution">
    <text evidence="1">The sequence shown here is derived from an EMBL/GenBank/DDBJ whole genome shotgun (WGS) entry which is preliminary data.</text>
</comment>
<sequence>MSVDCGVAAAGCLTELFMAMRPSRLSKTKRDPETALEARAKGGASAKQISLVAPRRMAIRATWHRQQWMTPREAPGYYTKGQSVPAP</sequence>
<gene>
    <name evidence="1" type="ORF">MYCIT1_LOCUS17398</name>
</gene>
<name>A0AAD2HBD3_9AGAR</name>
<evidence type="ECO:0000313" key="1">
    <source>
        <dbReference type="EMBL" id="CAK5271951.1"/>
    </source>
</evidence>
<dbReference type="EMBL" id="CAVNYO010000180">
    <property type="protein sequence ID" value="CAK5271951.1"/>
    <property type="molecule type" value="Genomic_DNA"/>
</dbReference>
<evidence type="ECO:0000313" key="2">
    <source>
        <dbReference type="Proteomes" id="UP001295794"/>
    </source>
</evidence>
<keyword evidence="2" id="KW-1185">Reference proteome</keyword>